<dbReference type="GO" id="GO:0003746">
    <property type="term" value="F:translation elongation factor activity"/>
    <property type="evidence" value="ECO:0007669"/>
    <property type="project" value="UniProtKB-KW"/>
</dbReference>
<dbReference type="InterPro" id="IPR035647">
    <property type="entry name" value="EFG_III/V"/>
</dbReference>
<organism evidence="9 10">
    <name type="scientific">Cereibacter ovatus</name>
    <dbReference type="NCBI Taxonomy" id="439529"/>
    <lineage>
        <taxon>Bacteria</taxon>
        <taxon>Pseudomonadati</taxon>
        <taxon>Pseudomonadota</taxon>
        <taxon>Alphaproteobacteria</taxon>
        <taxon>Rhodobacterales</taxon>
        <taxon>Paracoccaceae</taxon>
        <taxon>Cereibacter</taxon>
    </lineage>
</organism>
<evidence type="ECO:0000256" key="4">
    <source>
        <dbReference type="ARBA" id="ARBA00022917"/>
    </source>
</evidence>
<evidence type="ECO:0000259" key="8">
    <source>
        <dbReference type="SMART" id="SM00889"/>
    </source>
</evidence>
<dbReference type="GO" id="GO:0097216">
    <property type="term" value="F:guanosine tetraphosphate binding"/>
    <property type="evidence" value="ECO:0007669"/>
    <property type="project" value="UniProtKB-ARBA"/>
</dbReference>
<dbReference type="EMBL" id="OAOQ01000001">
    <property type="protein sequence ID" value="SNX67387.1"/>
    <property type="molecule type" value="Genomic_DNA"/>
</dbReference>
<dbReference type="Pfam" id="PF00679">
    <property type="entry name" value="EFG_C"/>
    <property type="match status" value="1"/>
</dbReference>
<dbReference type="InterPro" id="IPR000640">
    <property type="entry name" value="EFG_V-like"/>
</dbReference>
<keyword evidence="5" id="KW-0342">GTP-binding</keyword>
<evidence type="ECO:0000256" key="6">
    <source>
        <dbReference type="ARBA" id="ARBA00024731"/>
    </source>
</evidence>
<dbReference type="Proteomes" id="UP000219467">
    <property type="component" value="Unassembled WGS sequence"/>
</dbReference>
<evidence type="ECO:0000256" key="3">
    <source>
        <dbReference type="ARBA" id="ARBA00022768"/>
    </source>
</evidence>
<feature type="domain" description="Elongation factor EFG" evidence="7">
    <location>
        <begin position="574"/>
        <end position="664"/>
    </location>
</feature>
<dbReference type="SMART" id="SM00889">
    <property type="entry name" value="EFG_IV"/>
    <property type="match status" value="1"/>
</dbReference>
<dbReference type="InterPro" id="IPR027417">
    <property type="entry name" value="P-loop_NTPase"/>
</dbReference>
<evidence type="ECO:0000313" key="10">
    <source>
        <dbReference type="Proteomes" id="UP000219467"/>
    </source>
</evidence>
<name>A0A285CIF2_9RHOB</name>
<dbReference type="InterPro" id="IPR047872">
    <property type="entry name" value="EFG_IV"/>
</dbReference>
<dbReference type="InterPro" id="IPR035649">
    <property type="entry name" value="EFG_V"/>
</dbReference>
<dbReference type="SUPFAM" id="SSF50447">
    <property type="entry name" value="Translation proteins"/>
    <property type="match status" value="1"/>
</dbReference>
<keyword evidence="4" id="KW-0648">Protein biosynthesis</keyword>
<dbReference type="AlphaFoldDB" id="A0A285CIF2"/>
<dbReference type="PANTHER" id="PTHR43261:SF7">
    <property type="entry name" value="ELONGATION FACTOR G-LIKE PROTEIN"/>
    <property type="match status" value="1"/>
</dbReference>
<dbReference type="InterPro" id="IPR041095">
    <property type="entry name" value="EFG_II"/>
</dbReference>
<dbReference type="NCBIfam" id="NF009379">
    <property type="entry name" value="PRK12740.1-3"/>
    <property type="match status" value="1"/>
</dbReference>
<dbReference type="OrthoDB" id="9802948at2"/>
<dbReference type="InterPro" id="IPR014721">
    <property type="entry name" value="Ribsml_uS5_D2-typ_fold_subgr"/>
</dbReference>
<dbReference type="SUPFAM" id="SSF54980">
    <property type="entry name" value="EF-G C-terminal domain-like"/>
    <property type="match status" value="2"/>
</dbReference>
<dbReference type="InterPro" id="IPR020568">
    <property type="entry name" value="Ribosomal_Su5_D2-typ_SF"/>
</dbReference>
<dbReference type="SUPFAM" id="SSF54211">
    <property type="entry name" value="Ribosomal protein S5 domain 2-like"/>
    <property type="match status" value="1"/>
</dbReference>
<dbReference type="Gene3D" id="3.40.50.300">
    <property type="entry name" value="P-loop containing nucleotide triphosphate hydrolases"/>
    <property type="match status" value="1"/>
</dbReference>
<dbReference type="Pfam" id="PF03764">
    <property type="entry name" value="EFG_IV"/>
    <property type="match status" value="1"/>
</dbReference>
<feature type="domain" description="Translation elongation factor EFG/EF2" evidence="8">
    <location>
        <begin position="455"/>
        <end position="572"/>
    </location>
</feature>
<dbReference type="InterPro" id="IPR000795">
    <property type="entry name" value="T_Tr_GTP-bd_dom"/>
</dbReference>
<dbReference type="Gene3D" id="3.30.70.240">
    <property type="match status" value="1"/>
</dbReference>
<dbReference type="GO" id="GO:0032790">
    <property type="term" value="P:ribosome disassembly"/>
    <property type="evidence" value="ECO:0007669"/>
    <property type="project" value="TreeGrafter"/>
</dbReference>
<dbReference type="GO" id="GO:0003924">
    <property type="term" value="F:GTPase activity"/>
    <property type="evidence" value="ECO:0007669"/>
    <property type="project" value="InterPro"/>
</dbReference>
<dbReference type="GO" id="GO:0005525">
    <property type="term" value="F:GTP binding"/>
    <property type="evidence" value="ECO:0007669"/>
    <property type="project" value="UniProtKB-KW"/>
</dbReference>
<reference evidence="10" key="1">
    <citation type="submission" date="2017-08" db="EMBL/GenBank/DDBJ databases">
        <authorList>
            <person name="Varghese N."/>
            <person name="Submissions S."/>
        </authorList>
    </citation>
    <scope>NUCLEOTIDE SEQUENCE [LARGE SCALE GENOMIC DNA]</scope>
    <source>
        <strain evidence="10">JA234</strain>
    </source>
</reference>
<sequence length="670" mass="71706">MSHQPSGPRCAALVGSYTCGKTTLLEDLLFAAGAIDRRGAVRDGNTVGDAAPEARARQMSTELSVANFDYLGESWSLIDCPGSVELTYDAQCAMMVADIVVVVAEPMPERAVTLSPILRFLDDRNIPHLIYINKMDLPEATARGTFEALQAVSSRPLVLREIPIRDGAGKVTGMVDLVSERAWRWNPHKPSDLVAMPDALKDEEGEARAGMLEALADFDDGLMAELLEDVVPSTDEIYASLTRDLQKDLIVPVFFGSAENENGIRRLLKALRHDAPGVEATADRLGIAPEGTMAQVFRTVYVGQSGKMSLVRVWSGELRDGMTLGQDRVGSVNALMGRKTTPKGVAVAGEVVSLGRMAGAATGDLLTAQGVAEADWPAPPDPLHALAIRAEKQADDVKLAAALARLAEEDPSISSAHLAETGELVLRGQGEMQLQIALSRMKNEYGLAVVATKPAVPYRETITTPASIHARHKKQSGGHGEFADVHLEIRPQPRGDGFVFGDRITGGVVPKNYIPAVEKGVQSYLAKGPLGHTVVDIAVTLTDGSYHTVDSSDMAFQKAAQKAMSEAMPGCGPVLLEPVLAVTVSVPSEFTPRVQRIVTGRRGQLLGFDAKAGWPGWDEVQALIPQGEMDGLIVEIRSQSLGVGTYACRFDHLQELHGREAERVLAAQGG</sequence>
<dbReference type="InterPro" id="IPR009000">
    <property type="entry name" value="Transl_B-barrel_sf"/>
</dbReference>
<dbReference type="CDD" id="cd01434">
    <property type="entry name" value="EFG_mtEFG1_IV"/>
    <property type="match status" value="1"/>
</dbReference>
<dbReference type="CDD" id="cd03713">
    <property type="entry name" value="EFG_mtEFG_C"/>
    <property type="match status" value="1"/>
</dbReference>
<dbReference type="Pfam" id="PF14492">
    <property type="entry name" value="EFG_III"/>
    <property type="match status" value="1"/>
</dbReference>
<accession>A0A285CIF2</accession>
<dbReference type="SMART" id="SM00838">
    <property type="entry name" value="EFG_C"/>
    <property type="match status" value="1"/>
</dbReference>
<dbReference type="Gene3D" id="3.30.230.10">
    <property type="match status" value="1"/>
</dbReference>
<evidence type="ECO:0000256" key="1">
    <source>
        <dbReference type="ARBA" id="ARBA00017872"/>
    </source>
</evidence>
<dbReference type="InterPro" id="IPR005517">
    <property type="entry name" value="Transl_elong_EFG/EF2_IV"/>
</dbReference>
<evidence type="ECO:0000256" key="2">
    <source>
        <dbReference type="ARBA" id="ARBA00022741"/>
    </source>
</evidence>
<keyword evidence="3 9" id="KW-0251">Elongation factor</keyword>
<dbReference type="PANTHER" id="PTHR43261">
    <property type="entry name" value="TRANSLATION ELONGATION FACTOR G-RELATED"/>
    <property type="match status" value="1"/>
</dbReference>
<dbReference type="Pfam" id="PF00009">
    <property type="entry name" value="GTP_EFTU"/>
    <property type="match status" value="1"/>
</dbReference>
<protein>
    <recommendedName>
        <fullName evidence="1">Elongation factor G</fullName>
    </recommendedName>
</protein>
<proteinExistence type="predicted"/>
<dbReference type="RefSeq" id="WP_097028661.1">
    <property type="nucleotide sequence ID" value="NZ_OAOQ01000001.1"/>
</dbReference>
<evidence type="ECO:0000256" key="5">
    <source>
        <dbReference type="ARBA" id="ARBA00023134"/>
    </source>
</evidence>
<keyword evidence="10" id="KW-1185">Reference proteome</keyword>
<comment type="function">
    <text evidence="6">Catalyzes the GTP-dependent ribosomal translocation step during translation elongation. During this step, the ribosome changes from the pre-translocational (PRE) to the post-translocational (POST) state as the newly formed A-site-bound peptidyl-tRNA and P-site-bound deacylated tRNA move to the P and E sites, respectively. Catalyzes the coordinated movement of the two tRNA molecules, the mRNA and conformational changes in the ribosome.</text>
</comment>
<dbReference type="CDD" id="cd04170">
    <property type="entry name" value="EF-G_bact"/>
    <property type="match status" value="1"/>
</dbReference>
<gene>
    <name evidence="9" type="ORF">SAMN05878503_10119</name>
</gene>
<evidence type="ECO:0000259" key="7">
    <source>
        <dbReference type="SMART" id="SM00838"/>
    </source>
</evidence>
<dbReference type="Gene3D" id="2.40.30.10">
    <property type="entry name" value="Translation factors"/>
    <property type="match status" value="1"/>
</dbReference>
<dbReference type="SUPFAM" id="SSF52540">
    <property type="entry name" value="P-loop containing nucleoside triphosphate hydrolases"/>
    <property type="match status" value="1"/>
</dbReference>
<keyword evidence="2" id="KW-0547">Nucleotide-binding</keyword>
<dbReference type="FunFam" id="3.30.230.10:FF:000003">
    <property type="entry name" value="Elongation factor G"/>
    <property type="match status" value="1"/>
</dbReference>
<dbReference type="Gene3D" id="3.30.70.870">
    <property type="entry name" value="Elongation Factor G (Translational Gtpase), domain 3"/>
    <property type="match status" value="1"/>
</dbReference>
<evidence type="ECO:0000313" key="9">
    <source>
        <dbReference type="EMBL" id="SNX67387.1"/>
    </source>
</evidence>